<evidence type="ECO:0000256" key="2">
    <source>
        <dbReference type="ARBA" id="ARBA00022692"/>
    </source>
</evidence>
<dbReference type="PANTHER" id="PTHR10519:SF20">
    <property type="entry name" value="G-PROTEIN COUPLED RECEPTOR 156-RELATED"/>
    <property type="match status" value="1"/>
</dbReference>
<reference evidence="15" key="2">
    <citation type="submission" date="2009-11" db="EMBL/GenBank/DDBJ databases">
        <title>The Genome Sequence of Allomyces macrogynus strain ATCC 38327.</title>
        <authorList>
            <consortium name="The Broad Institute Genome Sequencing Platform"/>
            <person name="Russ C."/>
            <person name="Cuomo C."/>
            <person name="Shea T."/>
            <person name="Young S.K."/>
            <person name="Zeng Q."/>
            <person name="Koehrsen M."/>
            <person name="Haas B."/>
            <person name="Borodovsky M."/>
            <person name="Guigo R."/>
            <person name="Alvarado L."/>
            <person name="Berlin A."/>
            <person name="Borenstein D."/>
            <person name="Chen Z."/>
            <person name="Engels R."/>
            <person name="Freedman E."/>
            <person name="Gellesch M."/>
            <person name="Goldberg J."/>
            <person name="Griggs A."/>
            <person name="Gujja S."/>
            <person name="Heiman D."/>
            <person name="Hepburn T."/>
            <person name="Howarth C."/>
            <person name="Jen D."/>
            <person name="Larson L."/>
            <person name="Lewis B."/>
            <person name="Mehta T."/>
            <person name="Park D."/>
            <person name="Pearson M."/>
            <person name="Roberts A."/>
            <person name="Saif S."/>
            <person name="Shenoy N."/>
            <person name="Sisk P."/>
            <person name="Stolte C."/>
            <person name="Sykes S."/>
            <person name="Walk T."/>
            <person name="White J."/>
            <person name="Yandava C."/>
            <person name="Burger G."/>
            <person name="Gray M.W."/>
            <person name="Holland P.W.H."/>
            <person name="King N."/>
            <person name="Lang F.B.F."/>
            <person name="Roger A.J."/>
            <person name="Ruiz-Trillo I."/>
            <person name="Lander E."/>
            <person name="Nusbaum C."/>
        </authorList>
    </citation>
    <scope>NUCLEOTIDE SEQUENCE [LARGE SCALE GENOMIC DNA]</scope>
    <source>
        <strain evidence="15">ATCC 38327</strain>
    </source>
</reference>
<evidence type="ECO:0000313" key="15">
    <source>
        <dbReference type="Proteomes" id="UP000054350"/>
    </source>
</evidence>
<dbReference type="CDD" id="cd15047">
    <property type="entry name" value="7tmC_GABA-B-like"/>
    <property type="match status" value="1"/>
</dbReference>
<comment type="subcellular location">
    <subcellularLocation>
        <location evidence="1">Membrane</location>
        <topology evidence="1">Multi-pass membrane protein</topology>
    </subcellularLocation>
</comment>
<dbReference type="Pfam" id="PF00003">
    <property type="entry name" value="7tm_3"/>
    <property type="match status" value="1"/>
</dbReference>
<dbReference type="OMA" id="PVVCAFR"/>
<organism evidence="14 15">
    <name type="scientific">Allomyces macrogynus (strain ATCC 38327)</name>
    <name type="common">Allomyces javanicus var. macrogynus</name>
    <dbReference type="NCBI Taxonomy" id="578462"/>
    <lineage>
        <taxon>Eukaryota</taxon>
        <taxon>Fungi</taxon>
        <taxon>Fungi incertae sedis</taxon>
        <taxon>Blastocladiomycota</taxon>
        <taxon>Blastocladiomycetes</taxon>
        <taxon>Blastocladiales</taxon>
        <taxon>Blastocladiaceae</taxon>
        <taxon>Allomyces</taxon>
    </lineage>
</organism>
<dbReference type="InterPro" id="IPR001828">
    <property type="entry name" value="ANF_lig-bd_rcpt"/>
</dbReference>
<feature type="region of interest" description="Disordered" evidence="9">
    <location>
        <begin position="846"/>
        <end position="873"/>
    </location>
</feature>
<reference evidence="14 15" key="1">
    <citation type="submission" date="2009-11" db="EMBL/GenBank/DDBJ databases">
        <title>Annotation of Allomyces macrogynus ATCC 38327.</title>
        <authorList>
            <consortium name="The Broad Institute Genome Sequencing Platform"/>
            <person name="Russ C."/>
            <person name="Cuomo C."/>
            <person name="Burger G."/>
            <person name="Gray M.W."/>
            <person name="Holland P.W.H."/>
            <person name="King N."/>
            <person name="Lang F.B.F."/>
            <person name="Roger A.J."/>
            <person name="Ruiz-Trillo I."/>
            <person name="Young S.K."/>
            <person name="Zeng Q."/>
            <person name="Gargeya S."/>
            <person name="Fitzgerald M."/>
            <person name="Haas B."/>
            <person name="Abouelleil A."/>
            <person name="Alvarado L."/>
            <person name="Arachchi H.M."/>
            <person name="Berlin A."/>
            <person name="Chapman S.B."/>
            <person name="Gearin G."/>
            <person name="Goldberg J."/>
            <person name="Griggs A."/>
            <person name="Gujja S."/>
            <person name="Hansen M."/>
            <person name="Heiman D."/>
            <person name="Howarth C."/>
            <person name="Larimer J."/>
            <person name="Lui A."/>
            <person name="MacDonald P.J.P."/>
            <person name="McCowen C."/>
            <person name="Montmayeur A."/>
            <person name="Murphy C."/>
            <person name="Neiman D."/>
            <person name="Pearson M."/>
            <person name="Priest M."/>
            <person name="Roberts A."/>
            <person name="Saif S."/>
            <person name="Shea T."/>
            <person name="Sisk P."/>
            <person name="Stolte C."/>
            <person name="Sykes S."/>
            <person name="Wortman J."/>
            <person name="Nusbaum C."/>
            <person name="Birren B."/>
        </authorList>
    </citation>
    <scope>NUCLEOTIDE SEQUENCE [LARGE SCALE GENOMIC DNA]</scope>
    <source>
        <strain evidence="14 15">ATCC 38327</strain>
    </source>
</reference>
<dbReference type="PRINTS" id="PR01176">
    <property type="entry name" value="GABABRECEPTR"/>
</dbReference>
<sequence length="1150" mass="124700">MITLVRVALLGLFVGALAAPPTHASNPAAVHHVARGAPGASTGIPAVYHGARLLDPVPAPPLPDFPIPADTRNASSLIKIGVLLPLSSPDTGYRTKSIAALNAIRLAVQRFQTDRTEEPLRASMRKADAAIQLVVADEYAPDRLDLGRVNTSMKIRIGEAEVVPETWAAQAILSTMDLIVNQKVVAVVGEMTSPVTRNQALITSRFEILQCSFSASHPDMSNKKMYPYFLRAIGSAKLYAEAVVSLIHRLGVSHYTVLTSTDDFSTEYTRTMENVKDIGVGPDFTLPTINRRLWFTSNQVRDNIDETLNKLTADTTAPRTVFVSAIDLPQANLITKLKNRGLFNKEWTWILLNNVTDAFISVYKDLSVITGKDSPLLGVFMVMPQSGNTTIYYDEFASTLARATGQEIWYNEPQAYTCAGVLLRALLRYVDGDANVAKELAQGRFPKGPITLQAVNQTNWHSPIGLAQFDNEGSFIAGADVLNWRPVPNNKTGAVLVLRKPYAGAPMGLPPGGTVGPMLPDGTEPVNVNDGSLRDITISIASGSLIATFLLVLISIGTLSATTILGVTFIWRNAPEVRAISPVFCYQTLLGIISMYVSLTFEVLPRPSGPSGDLYCNVSAVTGVLAVGLVVGNIVAKNHRIWQLFGSPFLFRQGLPDSKILQISVMLVAVDVALAASWVFESPFRIIHVKDDAANVKYDVCIAGLPDTVTTITSAAEIPSMYENWVFWAICVYNFGLIVYGCVLAWKTRRIPVAGYSESGAIAISVYNIALGGTILLPTYFSPLNRMYLVSFSLQLLIIYFCTTFAMLAFFVPPLYSLWLRRAQADLGDLNLVQADLFKNPTTTTTTGGAATASSGNHGSTSASAGGSRSSMLWPSLDRTQVDIGGATNETRYNPFQPVEPTMMTSGATAAAGPESGEVRRPSIRQRRGVRTIPRPITTTSSVLTTWPDVSAEAVTGTLIVKKSHRLGAWLSALVAFWDRWQVVNVVFVPYQRLLVLRPVDNEDARTVPTYDTFTVQAAIELTPAVPSPPPPTYRKASMPRSPHGTTAGTPVRCDCVSRTPVDAEAAAAENTPVVVVDWRQFEVLSAYHNYVFQTETEEQTELWVKVLRHALAGVPGASAGRRPVSLVTPRTGTTPRTAESGESVPMREM</sequence>
<dbReference type="AlphaFoldDB" id="A0A0L0S987"/>
<dbReference type="PROSITE" id="PS50259">
    <property type="entry name" value="G_PROTEIN_RECEP_F3_4"/>
    <property type="match status" value="1"/>
</dbReference>
<dbReference type="Proteomes" id="UP000054350">
    <property type="component" value="Unassembled WGS sequence"/>
</dbReference>
<dbReference type="Gene3D" id="3.40.50.2300">
    <property type="match status" value="1"/>
</dbReference>
<evidence type="ECO:0000256" key="5">
    <source>
        <dbReference type="ARBA" id="ARBA00023136"/>
    </source>
</evidence>
<keyword evidence="2 10" id="KW-0812">Transmembrane</keyword>
<dbReference type="OrthoDB" id="5597995at2759"/>
<evidence type="ECO:0000256" key="7">
    <source>
        <dbReference type="ARBA" id="ARBA00023180"/>
    </source>
</evidence>
<dbReference type="InterPro" id="IPR001849">
    <property type="entry name" value="PH_domain"/>
</dbReference>
<feature type="transmembrane region" description="Helical" evidence="10">
    <location>
        <begin position="725"/>
        <end position="746"/>
    </location>
</feature>
<feature type="compositionally biased region" description="Low complexity" evidence="9">
    <location>
        <begin position="846"/>
        <end position="871"/>
    </location>
</feature>
<accession>A0A0L0S987</accession>
<dbReference type="PANTHER" id="PTHR10519">
    <property type="entry name" value="GABA-B RECEPTOR"/>
    <property type="match status" value="1"/>
</dbReference>
<evidence type="ECO:0000256" key="10">
    <source>
        <dbReference type="SAM" id="Phobius"/>
    </source>
</evidence>
<keyword evidence="5 10" id="KW-0472">Membrane</keyword>
<feature type="domain" description="G-protein coupled receptors family 3 profile" evidence="13">
    <location>
        <begin position="546"/>
        <end position="821"/>
    </location>
</feature>
<proteinExistence type="predicted"/>
<protein>
    <recommendedName>
        <fullName evidence="16">G-protein coupled receptors family 3 profile domain-containing protein</fullName>
    </recommendedName>
</protein>
<evidence type="ECO:0000256" key="1">
    <source>
        <dbReference type="ARBA" id="ARBA00004141"/>
    </source>
</evidence>
<feature type="signal peptide" evidence="11">
    <location>
        <begin position="1"/>
        <end position="18"/>
    </location>
</feature>
<dbReference type="eggNOG" id="KOG1055">
    <property type="taxonomic scope" value="Eukaryota"/>
</dbReference>
<evidence type="ECO:0000259" key="12">
    <source>
        <dbReference type="PROSITE" id="PS50003"/>
    </source>
</evidence>
<evidence type="ECO:0000256" key="8">
    <source>
        <dbReference type="ARBA" id="ARBA00023224"/>
    </source>
</evidence>
<keyword evidence="4" id="KW-0297">G-protein coupled receptor</keyword>
<keyword evidence="3 10" id="KW-1133">Transmembrane helix</keyword>
<dbReference type="SUPFAM" id="SSF53822">
    <property type="entry name" value="Periplasmic binding protein-like I"/>
    <property type="match status" value="1"/>
</dbReference>
<feature type="region of interest" description="Disordered" evidence="9">
    <location>
        <begin position="1118"/>
        <end position="1150"/>
    </location>
</feature>
<evidence type="ECO:0000256" key="4">
    <source>
        <dbReference type="ARBA" id="ARBA00023040"/>
    </source>
</evidence>
<evidence type="ECO:0000256" key="9">
    <source>
        <dbReference type="SAM" id="MobiDB-lite"/>
    </source>
</evidence>
<gene>
    <name evidence="14" type="ORF">AMAG_03312</name>
</gene>
<dbReference type="InterPro" id="IPR002455">
    <property type="entry name" value="GPCR3_GABA-B"/>
</dbReference>
<keyword evidence="11" id="KW-0732">Signal</keyword>
<keyword evidence="6" id="KW-0675">Receptor</keyword>
<dbReference type="InterPro" id="IPR017978">
    <property type="entry name" value="GPCR_3_C"/>
</dbReference>
<evidence type="ECO:0000256" key="3">
    <source>
        <dbReference type="ARBA" id="ARBA00022989"/>
    </source>
</evidence>
<feature type="transmembrane region" description="Helical" evidence="10">
    <location>
        <begin position="758"/>
        <end position="781"/>
    </location>
</feature>
<dbReference type="PROSITE" id="PS50003">
    <property type="entry name" value="PH_DOMAIN"/>
    <property type="match status" value="1"/>
</dbReference>
<evidence type="ECO:0008006" key="16">
    <source>
        <dbReference type="Google" id="ProtNLM"/>
    </source>
</evidence>
<feature type="transmembrane region" description="Helical" evidence="10">
    <location>
        <begin position="583"/>
        <end position="605"/>
    </location>
</feature>
<keyword evidence="8" id="KW-0807">Transducer</keyword>
<feature type="transmembrane region" description="Helical" evidence="10">
    <location>
        <begin position="617"/>
        <end position="636"/>
    </location>
</feature>
<feature type="transmembrane region" description="Helical" evidence="10">
    <location>
        <begin position="660"/>
        <end position="680"/>
    </location>
</feature>
<dbReference type="InterPro" id="IPR028082">
    <property type="entry name" value="Peripla_BP_I"/>
</dbReference>
<dbReference type="STRING" id="578462.A0A0L0S987"/>
<evidence type="ECO:0000259" key="13">
    <source>
        <dbReference type="PROSITE" id="PS50259"/>
    </source>
</evidence>
<keyword evidence="7" id="KW-0325">Glycoprotein</keyword>
<dbReference type="GO" id="GO:0038039">
    <property type="term" value="C:G protein-coupled receptor heterodimeric complex"/>
    <property type="evidence" value="ECO:0007669"/>
    <property type="project" value="TreeGrafter"/>
</dbReference>
<dbReference type="VEuPathDB" id="FungiDB:AMAG_03312"/>
<dbReference type="GO" id="GO:0004965">
    <property type="term" value="F:G protein-coupled GABA receptor activity"/>
    <property type="evidence" value="ECO:0007669"/>
    <property type="project" value="InterPro"/>
</dbReference>
<evidence type="ECO:0000313" key="14">
    <source>
        <dbReference type="EMBL" id="KNE58954.1"/>
    </source>
</evidence>
<feature type="domain" description="PH" evidence="12">
    <location>
        <begin position="1082"/>
        <end position="1113"/>
    </location>
</feature>
<evidence type="ECO:0000256" key="6">
    <source>
        <dbReference type="ARBA" id="ARBA00023170"/>
    </source>
</evidence>
<feature type="chain" id="PRO_5005547984" description="G-protein coupled receptors family 3 profile domain-containing protein" evidence="11">
    <location>
        <begin position="19"/>
        <end position="1150"/>
    </location>
</feature>
<feature type="region of interest" description="Disordered" evidence="9">
    <location>
        <begin position="1025"/>
        <end position="1052"/>
    </location>
</feature>
<dbReference type="Pfam" id="PF01094">
    <property type="entry name" value="ANF_receptor"/>
    <property type="match status" value="1"/>
</dbReference>
<name>A0A0L0S987_ALLM3</name>
<evidence type="ECO:0000256" key="11">
    <source>
        <dbReference type="SAM" id="SignalP"/>
    </source>
</evidence>
<dbReference type="EMBL" id="GG745334">
    <property type="protein sequence ID" value="KNE58954.1"/>
    <property type="molecule type" value="Genomic_DNA"/>
</dbReference>
<keyword evidence="15" id="KW-1185">Reference proteome</keyword>
<feature type="compositionally biased region" description="Polar residues" evidence="9">
    <location>
        <begin position="1129"/>
        <end position="1138"/>
    </location>
</feature>
<dbReference type="GO" id="GO:0007214">
    <property type="term" value="P:gamma-aminobutyric acid signaling pathway"/>
    <property type="evidence" value="ECO:0007669"/>
    <property type="project" value="TreeGrafter"/>
</dbReference>
<feature type="transmembrane region" description="Helical" evidence="10">
    <location>
        <begin position="545"/>
        <end position="571"/>
    </location>
</feature>
<feature type="transmembrane region" description="Helical" evidence="10">
    <location>
        <begin position="787"/>
        <end position="812"/>
    </location>
</feature>